<dbReference type="SMART" id="SM00530">
    <property type="entry name" value="HTH_XRE"/>
    <property type="match status" value="1"/>
</dbReference>
<evidence type="ECO:0000313" key="2">
    <source>
        <dbReference type="EMBL" id="GAA3703629.1"/>
    </source>
</evidence>
<dbReference type="SUPFAM" id="SSF47413">
    <property type="entry name" value="lambda repressor-like DNA-binding domains"/>
    <property type="match status" value="1"/>
</dbReference>
<evidence type="ECO:0000259" key="1">
    <source>
        <dbReference type="PROSITE" id="PS50943"/>
    </source>
</evidence>
<accession>A0ABP7DBZ7</accession>
<organism evidence="2 3">
    <name type="scientific">Arthrobacter ginkgonis</name>
    <dbReference type="NCBI Taxonomy" id="1630594"/>
    <lineage>
        <taxon>Bacteria</taxon>
        <taxon>Bacillati</taxon>
        <taxon>Actinomycetota</taxon>
        <taxon>Actinomycetes</taxon>
        <taxon>Micrococcales</taxon>
        <taxon>Micrococcaceae</taxon>
        <taxon>Arthrobacter</taxon>
    </lineage>
</organism>
<dbReference type="InterPro" id="IPR041413">
    <property type="entry name" value="MLTR_LBD"/>
</dbReference>
<dbReference type="InterPro" id="IPR001387">
    <property type="entry name" value="Cro/C1-type_HTH"/>
</dbReference>
<dbReference type="Gene3D" id="3.30.450.180">
    <property type="match status" value="1"/>
</dbReference>
<feature type="domain" description="HTH cro/C1-type" evidence="1">
    <location>
        <begin position="36"/>
        <end position="83"/>
    </location>
</feature>
<dbReference type="Pfam" id="PF17765">
    <property type="entry name" value="MLTR_LBD"/>
    <property type="match status" value="1"/>
</dbReference>
<dbReference type="PANTHER" id="PTHR35010:SF2">
    <property type="entry name" value="BLL4672 PROTEIN"/>
    <property type="match status" value="1"/>
</dbReference>
<proteinExistence type="predicted"/>
<dbReference type="PROSITE" id="PS50943">
    <property type="entry name" value="HTH_CROC1"/>
    <property type="match status" value="1"/>
</dbReference>
<comment type="caution">
    <text evidence="2">The sequence shown here is derived from an EMBL/GenBank/DDBJ whole genome shotgun (WGS) entry which is preliminary data.</text>
</comment>
<dbReference type="RefSeq" id="WP_345154507.1">
    <property type="nucleotide sequence ID" value="NZ_BAABEO010000035.1"/>
</dbReference>
<name>A0ABP7DBZ7_9MICC</name>
<dbReference type="EMBL" id="BAABEO010000035">
    <property type="protein sequence ID" value="GAA3703629.1"/>
    <property type="molecule type" value="Genomic_DNA"/>
</dbReference>
<dbReference type="Pfam" id="PF13560">
    <property type="entry name" value="HTH_31"/>
    <property type="match status" value="1"/>
</dbReference>
<dbReference type="Gene3D" id="1.10.260.40">
    <property type="entry name" value="lambda repressor-like DNA-binding domains"/>
    <property type="match status" value="1"/>
</dbReference>
<gene>
    <name evidence="2" type="ORF">GCM10023081_44980</name>
</gene>
<keyword evidence="3" id="KW-1185">Reference proteome</keyword>
<sequence>MDNRNDIREFLATRRAKITPQQAGLPAYGGNRRVPGLRREEVAMLAGVSIDYYIRLERGNLRGVSDSVLDALARALQLDEAERAHLFDLARAAAPSTPAGRRQAPQKVRPTLQRVLDAMGTPAFVRNGNMDILAANRLGRALYGEIFDSPVQPPNSARFAFLDPRAERFFRDWDRVIEDSVAILRAEAGRRPYDRGLSNLIGELSTRSELFRTRWAAHNVRFHRTGGKRLNHPLVGDLDLDYEAMELPADPGLVVITYTAEPGSPSQDALNLLASWTAGTEPADRTADRTSEHDRHL</sequence>
<dbReference type="Proteomes" id="UP001500752">
    <property type="component" value="Unassembled WGS sequence"/>
</dbReference>
<dbReference type="CDD" id="cd00093">
    <property type="entry name" value="HTH_XRE"/>
    <property type="match status" value="1"/>
</dbReference>
<protein>
    <submittedName>
        <fullName evidence="2">Helix-turn-helix transcriptional regulator</fullName>
    </submittedName>
</protein>
<dbReference type="InterPro" id="IPR010982">
    <property type="entry name" value="Lambda_DNA-bd_dom_sf"/>
</dbReference>
<dbReference type="PANTHER" id="PTHR35010">
    <property type="entry name" value="BLL4672 PROTEIN-RELATED"/>
    <property type="match status" value="1"/>
</dbReference>
<reference evidence="3" key="1">
    <citation type="journal article" date="2019" name="Int. J. Syst. Evol. Microbiol.">
        <title>The Global Catalogue of Microorganisms (GCM) 10K type strain sequencing project: providing services to taxonomists for standard genome sequencing and annotation.</title>
        <authorList>
            <consortium name="The Broad Institute Genomics Platform"/>
            <consortium name="The Broad Institute Genome Sequencing Center for Infectious Disease"/>
            <person name="Wu L."/>
            <person name="Ma J."/>
        </authorList>
    </citation>
    <scope>NUCLEOTIDE SEQUENCE [LARGE SCALE GENOMIC DNA]</scope>
    <source>
        <strain evidence="3">JCM 30742</strain>
    </source>
</reference>
<evidence type="ECO:0000313" key="3">
    <source>
        <dbReference type="Proteomes" id="UP001500752"/>
    </source>
</evidence>